<proteinExistence type="predicted"/>
<keyword evidence="1" id="KW-1133">Transmembrane helix</keyword>
<sequence length="56" mass="6897">MKKYLKTKYTPIKITLILEKINLLMIFSVFFWGVLKINRKRTSDYQMSFYIFKNKI</sequence>
<dbReference type="EMBL" id="UFVR01000004">
    <property type="protein sequence ID" value="SUX47999.1"/>
    <property type="molecule type" value="Genomic_DNA"/>
</dbReference>
<evidence type="ECO:0000256" key="1">
    <source>
        <dbReference type="SAM" id="Phobius"/>
    </source>
</evidence>
<dbReference type="Proteomes" id="UP000254282">
    <property type="component" value="Unassembled WGS sequence"/>
</dbReference>
<reference evidence="2 3" key="1">
    <citation type="submission" date="2018-06" db="EMBL/GenBank/DDBJ databases">
        <authorList>
            <consortium name="Pathogen Informatics"/>
            <person name="Doyle S."/>
        </authorList>
    </citation>
    <scope>NUCLEOTIDE SEQUENCE [LARGE SCALE GENOMIC DNA]</scope>
    <source>
        <strain evidence="2 3">NCTC13532</strain>
    </source>
</reference>
<gene>
    <name evidence="2" type="ORF">NCTC13532_03601</name>
</gene>
<evidence type="ECO:0000313" key="3">
    <source>
        <dbReference type="Proteomes" id="UP000254282"/>
    </source>
</evidence>
<feature type="transmembrane region" description="Helical" evidence="1">
    <location>
        <begin position="12"/>
        <end position="35"/>
    </location>
</feature>
<accession>A0A381FN54</accession>
<keyword evidence="1" id="KW-0812">Transmembrane</keyword>
<dbReference type="AlphaFoldDB" id="A0A381FN54"/>
<protein>
    <submittedName>
        <fullName evidence="2">Uncharacterized protein</fullName>
    </submittedName>
</protein>
<evidence type="ECO:0000313" key="2">
    <source>
        <dbReference type="EMBL" id="SUX47999.1"/>
    </source>
</evidence>
<name>A0A381FN54_9FLAO</name>
<organism evidence="2 3">
    <name type="scientific">Chryseobacterium indoltheticum</name>
    <dbReference type="NCBI Taxonomy" id="254"/>
    <lineage>
        <taxon>Bacteria</taxon>
        <taxon>Pseudomonadati</taxon>
        <taxon>Bacteroidota</taxon>
        <taxon>Flavobacteriia</taxon>
        <taxon>Flavobacteriales</taxon>
        <taxon>Weeksellaceae</taxon>
        <taxon>Chryseobacterium group</taxon>
        <taxon>Chryseobacterium</taxon>
    </lineage>
</organism>
<keyword evidence="1" id="KW-0472">Membrane</keyword>